<dbReference type="Gene3D" id="3.30.1540.20">
    <property type="entry name" value="MutL, C-terminal domain, dimerisation subdomain"/>
    <property type="match status" value="1"/>
</dbReference>
<protein>
    <recommendedName>
        <fullName evidence="4">DNA mismatch repair protein MutL</fullName>
    </recommendedName>
</protein>
<comment type="function">
    <text evidence="4">This protein is involved in the repair of mismatches in DNA. It is required for dam-dependent methyl-directed DNA mismatch repair. May act as a 'molecular matchmaker', a protein that promotes the formation of a stable complex between two or more DNA-binding proteins in an ATP-dependent manner without itself being part of a final effector complex.</text>
</comment>
<dbReference type="GO" id="GO:0030983">
    <property type="term" value="F:mismatched DNA binding"/>
    <property type="evidence" value="ECO:0007669"/>
    <property type="project" value="InterPro"/>
</dbReference>
<dbReference type="NCBIfam" id="TIGR00585">
    <property type="entry name" value="mutl"/>
    <property type="match status" value="1"/>
</dbReference>
<dbReference type="InterPro" id="IPR036890">
    <property type="entry name" value="HATPase_C_sf"/>
</dbReference>
<dbReference type="InterPro" id="IPR038973">
    <property type="entry name" value="MutL/Mlh/Pms-like"/>
</dbReference>
<feature type="domain" description="MutL C-terminal dimerisation" evidence="5">
    <location>
        <begin position="462"/>
        <end position="602"/>
    </location>
</feature>
<dbReference type="GO" id="GO:0004519">
    <property type="term" value="F:endonuclease activity"/>
    <property type="evidence" value="ECO:0007669"/>
    <property type="project" value="UniProtKB-KW"/>
</dbReference>
<dbReference type="InterPro" id="IPR020568">
    <property type="entry name" value="Ribosomal_Su5_D2-typ_SF"/>
</dbReference>
<dbReference type="Gene3D" id="3.30.1370.100">
    <property type="entry name" value="MutL, C-terminal domain, regulatory subdomain"/>
    <property type="match status" value="1"/>
</dbReference>
<organism evidence="7 8">
    <name type="scientific">Candidatus Avoscillospira avistercoris</name>
    <dbReference type="NCBI Taxonomy" id="2840707"/>
    <lineage>
        <taxon>Bacteria</taxon>
        <taxon>Bacillati</taxon>
        <taxon>Bacillota</taxon>
        <taxon>Clostridia</taxon>
        <taxon>Eubacteriales</taxon>
        <taxon>Oscillospiraceae</taxon>
        <taxon>Oscillospiraceae incertae sedis</taxon>
        <taxon>Candidatus Avoscillospira</taxon>
    </lineage>
</organism>
<dbReference type="GO" id="GO:0016887">
    <property type="term" value="F:ATP hydrolysis activity"/>
    <property type="evidence" value="ECO:0007669"/>
    <property type="project" value="InterPro"/>
</dbReference>
<keyword evidence="7" id="KW-0540">Nuclease</keyword>
<dbReference type="Pfam" id="PF08676">
    <property type="entry name" value="MutL_C"/>
    <property type="match status" value="1"/>
</dbReference>
<dbReference type="GO" id="GO:0006298">
    <property type="term" value="P:mismatch repair"/>
    <property type="evidence" value="ECO:0007669"/>
    <property type="project" value="UniProtKB-UniRule"/>
</dbReference>
<dbReference type="InterPro" id="IPR014790">
    <property type="entry name" value="MutL_C"/>
</dbReference>
<dbReference type="Pfam" id="PF01119">
    <property type="entry name" value="DNA_mis_repair"/>
    <property type="match status" value="1"/>
</dbReference>
<evidence type="ECO:0000313" key="8">
    <source>
        <dbReference type="Proteomes" id="UP000886741"/>
    </source>
</evidence>
<feature type="domain" description="DNA mismatch repair protein S5" evidence="6">
    <location>
        <begin position="209"/>
        <end position="327"/>
    </location>
</feature>
<dbReference type="SUPFAM" id="SSF54211">
    <property type="entry name" value="Ribosomal protein S5 domain 2-like"/>
    <property type="match status" value="1"/>
</dbReference>
<keyword evidence="7" id="KW-0255">Endonuclease</keyword>
<dbReference type="InterPro" id="IPR020667">
    <property type="entry name" value="DNA_mismatch_repair_MutL"/>
</dbReference>
<dbReference type="Gene3D" id="3.30.230.10">
    <property type="match status" value="1"/>
</dbReference>
<evidence type="ECO:0000256" key="1">
    <source>
        <dbReference type="ARBA" id="ARBA00006082"/>
    </source>
</evidence>
<keyword evidence="3 4" id="KW-0234">DNA repair</keyword>
<dbReference type="SMART" id="SM00853">
    <property type="entry name" value="MutL_C"/>
    <property type="match status" value="1"/>
</dbReference>
<evidence type="ECO:0000256" key="3">
    <source>
        <dbReference type="ARBA" id="ARBA00023204"/>
    </source>
</evidence>
<dbReference type="GO" id="GO:0032300">
    <property type="term" value="C:mismatch repair complex"/>
    <property type="evidence" value="ECO:0007669"/>
    <property type="project" value="InterPro"/>
</dbReference>
<dbReference type="Gene3D" id="3.30.565.10">
    <property type="entry name" value="Histidine kinase-like ATPase, C-terminal domain"/>
    <property type="match status" value="1"/>
</dbReference>
<dbReference type="CDD" id="cd16926">
    <property type="entry name" value="HATPase_MutL-MLH-PMS-like"/>
    <property type="match status" value="1"/>
</dbReference>
<evidence type="ECO:0000256" key="4">
    <source>
        <dbReference type="HAMAP-Rule" id="MF_00149"/>
    </source>
</evidence>
<sequence length="645" mass="69913">MAVIQQLSAHVADLIAAGEVVERPASVAKELLENAVDAGAKHITVEIQNGGMTFLRVTDDGCGMDPDDAETAFLRHATSKLRCADDLSSIVTMGFRGEALAAIASVSRIDLLTRLTGAASGTALHLEGGQVTEHTEAGCPDGTTILVRDLFYNTPARMKFMKSDATESSHVFAAVQRQALSHPDVAIRFLKDGQEMLSTPGDGELRSAIYCVYGRQFSAGLVPVDSHWEHYTLRGFVGKPTATRGNRSGQHFFVGGRPVKSKLLTSALEQAYQNQMMQGRFPCCVLHLDLPPHLMDVNVHPAKTEVRFLSERAVFDAVHYGVLGALSHAVDRPELKLARDPAPIAAPQPKQDFFKTMDSSQFREFAQAVSDAPKVTPKKETVAAVFGPHTVEPPVPHADPVTPPAPVVVPSAAASEERLDFLPTEAEMLALGSPTNTPAAESAPVEPEQQALSMPEVPDYRIVGEVLNTYIVIEQNGALLFLDKHAAHERLLFEKLRSSEQQIMGQQLLTPIPVEVSRQEAAALLENAELLEQFAFTVEEFGDGAVMVRQIPADLPQEQAEATLQSLATALSEGRRADPAALRDHILHSIACKAAIKAGWHTTDAELADLVAQVLYRPDIQHCPHGRPVCITVTRGQLERRFGRG</sequence>
<keyword evidence="7" id="KW-0378">Hydrolase</keyword>
<dbReference type="Pfam" id="PF13589">
    <property type="entry name" value="HATPase_c_3"/>
    <property type="match status" value="1"/>
</dbReference>
<dbReference type="Proteomes" id="UP000886741">
    <property type="component" value="Unassembled WGS sequence"/>
</dbReference>
<dbReference type="CDD" id="cd00782">
    <property type="entry name" value="MutL_Trans"/>
    <property type="match status" value="1"/>
</dbReference>
<dbReference type="InterPro" id="IPR042120">
    <property type="entry name" value="MutL_C_dimsub"/>
</dbReference>
<dbReference type="InterPro" id="IPR013507">
    <property type="entry name" value="DNA_mismatch_S5_2-like"/>
</dbReference>
<dbReference type="SUPFAM" id="SSF55874">
    <property type="entry name" value="ATPase domain of HSP90 chaperone/DNA topoisomerase II/histidine kinase"/>
    <property type="match status" value="1"/>
</dbReference>
<dbReference type="PROSITE" id="PS00058">
    <property type="entry name" value="DNA_MISMATCH_REPAIR_1"/>
    <property type="match status" value="1"/>
</dbReference>
<dbReference type="SMART" id="SM01340">
    <property type="entry name" value="DNA_mis_repair"/>
    <property type="match status" value="1"/>
</dbReference>
<dbReference type="GO" id="GO:0140664">
    <property type="term" value="F:ATP-dependent DNA damage sensor activity"/>
    <property type="evidence" value="ECO:0007669"/>
    <property type="project" value="InterPro"/>
</dbReference>
<evidence type="ECO:0000259" key="6">
    <source>
        <dbReference type="SMART" id="SM01340"/>
    </source>
</evidence>
<dbReference type="InterPro" id="IPR002099">
    <property type="entry name" value="MutL/Mlh/PMS"/>
</dbReference>
<name>A0A9D1F8H9_9FIRM</name>
<dbReference type="InterPro" id="IPR042121">
    <property type="entry name" value="MutL_C_regsub"/>
</dbReference>
<dbReference type="InterPro" id="IPR014721">
    <property type="entry name" value="Ribsml_uS5_D2-typ_fold_subgr"/>
</dbReference>
<dbReference type="PANTHER" id="PTHR10073:SF12">
    <property type="entry name" value="DNA MISMATCH REPAIR PROTEIN MLH1"/>
    <property type="match status" value="1"/>
</dbReference>
<dbReference type="GO" id="GO:0005524">
    <property type="term" value="F:ATP binding"/>
    <property type="evidence" value="ECO:0007669"/>
    <property type="project" value="InterPro"/>
</dbReference>
<dbReference type="EMBL" id="DVJJ01000050">
    <property type="protein sequence ID" value="HIS64303.1"/>
    <property type="molecule type" value="Genomic_DNA"/>
</dbReference>
<reference evidence="7" key="2">
    <citation type="journal article" date="2021" name="PeerJ">
        <title>Extensive microbial diversity within the chicken gut microbiome revealed by metagenomics and culture.</title>
        <authorList>
            <person name="Gilroy R."/>
            <person name="Ravi A."/>
            <person name="Getino M."/>
            <person name="Pursley I."/>
            <person name="Horton D.L."/>
            <person name="Alikhan N.F."/>
            <person name="Baker D."/>
            <person name="Gharbi K."/>
            <person name="Hall N."/>
            <person name="Watson M."/>
            <person name="Adriaenssens E.M."/>
            <person name="Foster-Nyarko E."/>
            <person name="Jarju S."/>
            <person name="Secka A."/>
            <person name="Antonio M."/>
            <person name="Oren A."/>
            <person name="Chaudhuri R.R."/>
            <person name="La Ragione R."/>
            <person name="Hildebrand F."/>
            <person name="Pallen M.J."/>
        </authorList>
    </citation>
    <scope>NUCLEOTIDE SEQUENCE</scope>
    <source>
        <strain evidence="7">ChiBcec16-1751</strain>
    </source>
</reference>
<dbReference type="PANTHER" id="PTHR10073">
    <property type="entry name" value="DNA MISMATCH REPAIR PROTEIN MLH, PMS, MUTL"/>
    <property type="match status" value="1"/>
</dbReference>
<evidence type="ECO:0000259" key="5">
    <source>
        <dbReference type="SMART" id="SM00853"/>
    </source>
</evidence>
<evidence type="ECO:0000313" key="7">
    <source>
        <dbReference type="EMBL" id="HIS64303.1"/>
    </source>
</evidence>
<accession>A0A9D1F8H9</accession>
<comment type="similarity">
    <text evidence="1 4">Belongs to the DNA mismatch repair MutL/HexB family.</text>
</comment>
<proteinExistence type="inferred from homology"/>
<evidence type="ECO:0000256" key="2">
    <source>
        <dbReference type="ARBA" id="ARBA00022763"/>
    </source>
</evidence>
<gene>
    <name evidence="4 7" type="primary">mutL</name>
    <name evidence="7" type="ORF">IAA83_02895</name>
</gene>
<dbReference type="HAMAP" id="MF_00149">
    <property type="entry name" value="DNA_mis_repair"/>
    <property type="match status" value="1"/>
</dbReference>
<comment type="caution">
    <text evidence="7">The sequence shown here is derived from an EMBL/GenBank/DDBJ whole genome shotgun (WGS) entry which is preliminary data.</text>
</comment>
<dbReference type="AlphaFoldDB" id="A0A9D1F8H9"/>
<keyword evidence="2 4" id="KW-0227">DNA damage</keyword>
<dbReference type="InterPro" id="IPR037198">
    <property type="entry name" value="MutL_C_sf"/>
</dbReference>
<dbReference type="InterPro" id="IPR014762">
    <property type="entry name" value="DNA_mismatch_repair_CS"/>
</dbReference>
<dbReference type="FunFam" id="3.30.565.10:FF:000003">
    <property type="entry name" value="DNA mismatch repair endonuclease MutL"/>
    <property type="match status" value="1"/>
</dbReference>
<reference evidence="7" key="1">
    <citation type="submission" date="2020-10" db="EMBL/GenBank/DDBJ databases">
        <authorList>
            <person name="Gilroy R."/>
        </authorList>
    </citation>
    <scope>NUCLEOTIDE SEQUENCE</scope>
    <source>
        <strain evidence="7">ChiBcec16-1751</strain>
    </source>
</reference>
<dbReference type="SUPFAM" id="SSF118116">
    <property type="entry name" value="DNA mismatch repair protein MutL"/>
    <property type="match status" value="1"/>
</dbReference>